<dbReference type="AlphaFoldDB" id="A0A0D8HJM1"/>
<dbReference type="InterPro" id="IPR019756">
    <property type="entry name" value="Pept_S26A_signal_pept_1_Ser-AS"/>
</dbReference>
<keyword evidence="8" id="KW-0812">Transmembrane</keyword>
<evidence type="ECO:0000259" key="9">
    <source>
        <dbReference type="Pfam" id="PF10502"/>
    </source>
</evidence>
<evidence type="ECO:0000313" key="10">
    <source>
        <dbReference type="EMBL" id="KJF18148.1"/>
    </source>
</evidence>
<evidence type="ECO:0000256" key="4">
    <source>
        <dbReference type="ARBA" id="ARBA00013208"/>
    </source>
</evidence>
<dbReference type="GO" id="GO:0005886">
    <property type="term" value="C:plasma membrane"/>
    <property type="evidence" value="ECO:0007669"/>
    <property type="project" value="UniProtKB-SubCell"/>
</dbReference>
<feature type="transmembrane region" description="Helical" evidence="8">
    <location>
        <begin position="28"/>
        <end position="51"/>
    </location>
</feature>
<dbReference type="PROSITE" id="PS00501">
    <property type="entry name" value="SPASE_I_1"/>
    <property type="match status" value="1"/>
</dbReference>
<feature type="active site" evidence="7">
    <location>
        <position position="55"/>
    </location>
</feature>
<evidence type="ECO:0000256" key="8">
    <source>
        <dbReference type="RuleBase" id="RU362042"/>
    </source>
</evidence>
<evidence type="ECO:0000256" key="6">
    <source>
        <dbReference type="ARBA" id="ARBA00022801"/>
    </source>
</evidence>
<dbReference type="NCBIfam" id="TIGR02227">
    <property type="entry name" value="sigpep_I_bact"/>
    <property type="match status" value="1"/>
</dbReference>
<feature type="active site" evidence="7">
    <location>
        <position position="103"/>
    </location>
</feature>
<keyword evidence="5 8" id="KW-0645">Protease</keyword>
<dbReference type="InterPro" id="IPR019533">
    <property type="entry name" value="Peptidase_S26"/>
</dbReference>
<evidence type="ECO:0000256" key="3">
    <source>
        <dbReference type="ARBA" id="ARBA00009370"/>
    </source>
</evidence>
<dbReference type="InterPro" id="IPR036286">
    <property type="entry name" value="LexA/Signal_pep-like_sf"/>
</dbReference>
<dbReference type="EMBL" id="JXYS01000025">
    <property type="protein sequence ID" value="KJF18148.1"/>
    <property type="molecule type" value="Genomic_DNA"/>
</dbReference>
<evidence type="ECO:0000313" key="11">
    <source>
        <dbReference type="Proteomes" id="UP000032360"/>
    </source>
</evidence>
<name>A0A0D8HJM1_9ACTN</name>
<keyword evidence="11" id="KW-1185">Reference proteome</keyword>
<dbReference type="CDD" id="cd06530">
    <property type="entry name" value="S26_SPase_I"/>
    <property type="match status" value="1"/>
</dbReference>
<evidence type="ECO:0000256" key="7">
    <source>
        <dbReference type="PIRSR" id="PIRSR600223-1"/>
    </source>
</evidence>
<dbReference type="EC" id="3.4.21.89" evidence="4 8"/>
<dbReference type="PRINTS" id="PR00727">
    <property type="entry name" value="LEADERPTASE"/>
</dbReference>
<keyword evidence="8" id="KW-1133">Transmembrane helix</keyword>
<dbReference type="STRING" id="1280514.AXFE_10490"/>
<dbReference type="RefSeq" id="WP_052604799.1">
    <property type="nucleotide sequence ID" value="NZ_JXYS01000025.1"/>
</dbReference>
<gene>
    <name evidence="10" type="primary">sipT</name>
    <name evidence="10" type="ORF">AXFE_10490</name>
</gene>
<dbReference type="Pfam" id="PF10502">
    <property type="entry name" value="Peptidase_S26"/>
    <property type="match status" value="1"/>
</dbReference>
<sequence>MSDPNEAGKNAAKLARSDKPRRWLRPNLIAFGLSITFAILIRLFVFQSFYIPSGSMIPTLMINDRIVVSKVNFALFGVKRGDMVVFVRPAADKVDPTIKDLVKRVVGLPGETISASHGHVYINGTRLSEPYLPKGDFTYNLPPTKIPPGDYFMMGDNRGNSYDSRFFGPVPGSLFVGQVVLRYYPFNRIAIL</sequence>
<keyword evidence="8" id="KW-0472">Membrane</keyword>
<protein>
    <recommendedName>
        <fullName evidence="4 8">Signal peptidase I</fullName>
        <ecNumber evidence="4 8">3.4.21.89</ecNumber>
    </recommendedName>
</protein>
<comment type="subcellular location">
    <subcellularLocation>
        <location evidence="2">Cell membrane</location>
        <topology evidence="2">Single-pass type II membrane protein</topology>
    </subcellularLocation>
    <subcellularLocation>
        <location evidence="8">Membrane</location>
        <topology evidence="8">Single-pass type II membrane protein</topology>
    </subcellularLocation>
</comment>
<dbReference type="GO" id="GO:0006465">
    <property type="term" value="P:signal peptide processing"/>
    <property type="evidence" value="ECO:0007669"/>
    <property type="project" value="InterPro"/>
</dbReference>
<dbReference type="PANTHER" id="PTHR43390:SF1">
    <property type="entry name" value="CHLOROPLAST PROCESSING PEPTIDASE"/>
    <property type="match status" value="1"/>
</dbReference>
<dbReference type="GO" id="GO:0009003">
    <property type="term" value="F:signal peptidase activity"/>
    <property type="evidence" value="ECO:0007669"/>
    <property type="project" value="UniProtKB-EC"/>
</dbReference>
<dbReference type="GO" id="GO:0004252">
    <property type="term" value="F:serine-type endopeptidase activity"/>
    <property type="evidence" value="ECO:0007669"/>
    <property type="project" value="InterPro"/>
</dbReference>
<comment type="similarity">
    <text evidence="3 8">Belongs to the peptidase S26 family.</text>
</comment>
<comment type="caution">
    <text evidence="10">The sequence shown here is derived from an EMBL/GenBank/DDBJ whole genome shotgun (WGS) entry which is preliminary data.</text>
</comment>
<accession>A0A0D8HJM1</accession>
<dbReference type="Gene3D" id="2.10.109.10">
    <property type="entry name" value="Umud Fragment, subunit A"/>
    <property type="match status" value="1"/>
</dbReference>
<evidence type="ECO:0000256" key="2">
    <source>
        <dbReference type="ARBA" id="ARBA00004401"/>
    </source>
</evidence>
<organism evidence="10 11">
    <name type="scientific">Acidithrix ferrooxidans</name>
    <dbReference type="NCBI Taxonomy" id="1280514"/>
    <lineage>
        <taxon>Bacteria</taxon>
        <taxon>Bacillati</taxon>
        <taxon>Actinomycetota</taxon>
        <taxon>Acidimicrobiia</taxon>
        <taxon>Acidimicrobiales</taxon>
        <taxon>Acidimicrobiaceae</taxon>
        <taxon>Acidithrix</taxon>
    </lineage>
</organism>
<dbReference type="Proteomes" id="UP000032360">
    <property type="component" value="Unassembled WGS sequence"/>
</dbReference>
<keyword evidence="6 8" id="KW-0378">Hydrolase</keyword>
<evidence type="ECO:0000256" key="5">
    <source>
        <dbReference type="ARBA" id="ARBA00022670"/>
    </source>
</evidence>
<evidence type="ECO:0000256" key="1">
    <source>
        <dbReference type="ARBA" id="ARBA00000677"/>
    </source>
</evidence>
<feature type="domain" description="Peptidase S26" evidence="9">
    <location>
        <begin position="29"/>
        <end position="184"/>
    </location>
</feature>
<comment type="catalytic activity">
    <reaction evidence="1 8">
        <text>Cleavage of hydrophobic, N-terminal signal or leader sequences from secreted and periplasmic proteins.</text>
        <dbReference type="EC" id="3.4.21.89"/>
    </reaction>
</comment>
<dbReference type="SUPFAM" id="SSF51306">
    <property type="entry name" value="LexA/Signal peptidase"/>
    <property type="match status" value="1"/>
</dbReference>
<proteinExistence type="inferred from homology"/>
<dbReference type="PANTHER" id="PTHR43390">
    <property type="entry name" value="SIGNAL PEPTIDASE I"/>
    <property type="match status" value="1"/>
</dbReference>
<dbReference type="PROSITE" id="PS00761">
    <property type="entry name" value="SPASE_I_3"/>
    <property type="match status" value="1"/>
</dbReference>
<dbReference type="InterPro" id="IPR019758">
    <property type="entry name" value="Pept_S26A_signal_pept_1_CS"/>
</dbReference>
<dbReference type="PATRIC" id="fig|1280514.3.peg.1386"/>
<reference evidence="10 11" key="1">
    <citation type="submission" date="2015-01" db="EMBL/GenBank/DDBJ databases">
        <title>Draft genome of the acidophilic iron oxidizer Acidithrix ferrooxidans strain Py-F3.</title>
        <authorList>
            <person name="Poehlein A."/>
            <person name="Eisen S."/>
            <person name="Schloemann M."/>
            <person name="Johnson B.D."/>
            <person name="Daniel R."/>
            <person name="Muehling M."/>
        </authorList>
    </citation>
    <scope>NUCLEOTIDE SEQUENCE [LARGE SCALE GENOMIC DNA]</scope>
    <source>
        <strain evidence="10 11">Py-F3</strain>
    </source>
</reference>
<dbReference type="InterPro" id="IPR000223">
    <property type="entry name" value="Pept_S26A_signal_pept_1"/>
</dbReference>